<dbReference type="AlphaFoldDB" id="A0A8J3N1R4"/>
<protein>
    <submittedName>
        <fullName evidence="2">Uncharacterized protein</fullName>
    </submittedName>
</protein>
<dbReference type="EMBL" id="BNJK01000001">
    <property type="protein sequence ID" value="GHO95394.1"/>
    <property type="molecule type" value="Genomic_DNA"/>
</dbReference>
<name>A0A8J3N1R4_9CHLR</name>
<evidence type="ECO:0000313" key="1">
    <source>
        <dbReference type="EMBL" id="GHO89973.1"/>
    </source>
</evidence>
<accession>A0A8J3N1R4</accession>
<dbReference type="RefSeq" id="WP_220200987.1">
    <property type="nucleotide sequence ID" value="NZ_BNJK01000001.1"/>
</dbReference>
<keyword evidence="3" id="KW-1185">Reference proteome</keyword>
<sequence>MKTMEGASCFKRRLTLGFVIKILTIVACSLMMFFMAPSVTQANKNDDTQACVASSTVFCIAPEQPQNNPDNNSACGTGQQYYTGNDGVANIAWTNTYGNLHCLTVTWDLSTYAHGAVGPLTTGSCDASMYVPIHHATAKLIYGLVINGQRTGNIFGGAIDQGQYSDGAFVVIGHLNLHPGDNVGVVLEDDIGGMYSAQMGWGTDASHSLKLTC</sequence>
<gene>
    <name evidence="1" type="ORF">KSF_000210</name>
    <name evidence="2" type="ORF">KSF_054420</name>
</gene>
<organism evidence="2 3">
    <name type="scientific">Reticulibacter mediterranei</name>
    <dbReference type="NCBI Taxonomy" id="2778369"/>
    <lineage>
        <taxon>Bacteria</taxon>
        <taxon>Bacillati</taxon>
        <taxon>Chloroflexota</taxon>
        <taxon>Ktedonobacteria</taxon>
        <taxon>Ktedonobacterales</taxon>
        <taxon>Reticulibacteraceae</taxon>
        <taxon>Reticulibacter</taxon>
    </lineage>
</organism>
<comment type="caution">
    <text evidence="2">The sequence shown here is derived from an EMBL/GenBank/DDBJ whole genome shotgun (WGS) entry which is preliminary data.</text>
</comment>
<reference evidence="2" key="1">
    <citation type="submission" date="2020-10" db="EMBL/GenBank/DDBJ databases">
        <title>Taxonomic study of unclassified bacteria belonging to the class Ktedonobacteria.</title>
        <authorList>
            <person name="Yabe S."/>
            <person name="Wang C.M."/>
            <person name="Zheng Y."/>
            <person name="Sakai Y."/>
            <person name="Cavaletti L."/>
            <person name="Monciardini P."/>
            <person name="Donadio S."/>
        </authorList>
    </citation>
    <scope>NUCLEOTIDE SEQUENCE</scope>
    <source>
        <strain evidence="2">ID150040</strain>
    </source>
</reference>
<evidence type="ECO:0000313" key="2">
    <source>
        <dbReference type="EMBL" id="GHO95394.1"/>
    </source>
</evidence>
<dbReference type="Proteomes" id="UP000597444">
    <property type="component" value="Unassembled WGS sequence"/>
</dbReference>
<dbReference type="EMBL" id="BNJK01000001">
    <property type="protein sequence ID" value="GHO89973.1"/>
    <property type="molecule type" value="Genomic_DNA"/>
</dbReference>
<evidence type="ECO:0000313" key="3">
    <source>
        <dbReference type="Proteomes" id="UP000597444"/>
    </source>
</evidence>
<proteinExistence type="predicted"/>